<dbReference type="CDD" id="cd00431">
    <property type="entry name" value="cysteine_hydrolases"/>
    <property type="match status" value="1"/>
</dbReference>
<dbReference type="Pfam" id="PF00857">
    <property type="entry name" value="Isochorismatase"/>
    <property type="match status" value="1"/>
</dbReference>
<comment type="caution">
    <text evidence="3">The sequence shown here is derived from an EMBL/GenBank/DDBJ whole genome shotgun (WGS) entry which is preliminary data.</text>
</comment>
<protein>
    <submittedName>
        <fullName evidence="3">Pyrimidine utilization protein B</fullName>
    </submittedName>
</protein>
<dbReference type="Gene3D" id="3.40.50.850">
    <property type="entry name" value="Isochorismatase-like"/>
    <property type="match status" value="1"/>
</dbReference>
<organism evidence="3 4">
    <name type="scientific">Saccharopolyspora erythraea</name>
    <name type="common">Streptomyces erythraeus</name>
    <dbReference type="NCBI Taxonomy" id="1836"/>
    <lineage>
        <taxon>Bacteria</taxon>
        <taxon>Bacillati</taxon>
        <taxon>Actinomycetota</taxon>
        <taxon>Actinomycetes</taxon>
        <taxon>Pseudonocardiales</taxon>
        <taxon>Pseudonocardiaceae</taxon>
        <taxon>Saccharopolyspora</taxon>
    </lineage>
</organism>
<proteinExistence type="predicted"/>
<dbReference type="InterPro" id="IPR036380">
    <property type="entry name" value="Isochorismatase-like_sf"/>
</dbReference>
<dbReference type="RefSeq" id="WP_009946556.1">
    <property type="nucleotide sequence ID" value="NZ_BAAAGS010000021.1"/>
</dbReference>
<evidence type="ECO:0000259" key="2">
    <source>
        <dbReference type="Pfam" id="PF00857"/>
    </source>
</evidence>
<dbReference type="PANTHER" id="PTHR43540:SF6">
    <property type="entry name" value="ISOCHORISMATASE-LIKE DOMAIN-CONTAINING PROTEIN"/>
    <property type="match status" value="1"/>
</dbReference>
<keyword evidence="1" id="KW-0378">Hydrolase</keyword>
<name>A0ABN1D2X3_SACER</name>
<dbReference type="Proteomes" id="UP001500729">
    <property type="component" value="Unassembled WGS sequence"/>
</dbReference>
<accession>A0ABN1D2X3</accession>
<evidence type="ECO:0000313" key="3">
    <source>
        <dbReference type="EMBL" id="GAA0532402.1"/>
    </source>
</evidence>
<dbReference type="EMBL" id="BAAAGS010000021">
    <property type="protein sequence ID" value="GAA0532402.1"/>
    <property type="molecule type" value="Genomic_DNA"/>
</dbReference>
<feature type="domain" description="Isochorismatase-like" evidence="2">
    <location>
        <begin position="23"/>
        <end position="223"/>
    </location>
</feature>
<dbReference type="InterPro" id="IPR000868">
    <property type="entry name" value="Isochorismatase-like_dom"/>
</dbReference>
<reference evidence="3 4" key="1">
    <citation type="journal article" date="2019" name="Int. J. Syst. Evol. Microbiol.">
        <title>The Global Catalogue of Microorganisms (GCM) 10K type strain sequencing project: providing services to taxonomists for standard genome sequencing and annotation.</title>
        <authorList>
            <consortium name="The Broad Institute Genomics Platform"/>
            <consortium name="The Broad Institute Genome Sequencing Center for Infectious Disease"/>
            <person name="Wu L."/>
            <person name="Ma J."/>
        </authorList>
    </citation>
    <scope>NUCLEOTIDE SEQUENCE [LARGE SCALE GENOMIC DNA]</scope>
    <source>
        <strain evidence="3 4">JCM 10303</strain>
    </source>
</reference>
<gene>
    <name evidence="3" type="primary">rutB</name>
    <name evidence="3" type="ORF">GCM10009533_34370</name>
</gene>
<evidence type="ECO:0000313" key="4">
    <source>
        <dbReference type="Proteomes" id="UP001500729"/>
    </source>
</evidence>
<sequence>MSASLRASLNARPQEVELDTAETAVLVIDMQNDFAAEGGLGDLVGNDIAPARATIGPIARVCTTARAAGIPVVHLQHGYLPDLSDLGPARSKNRIAHDAVEVGRRIRTPDGGEGRLLVHGTWNTEILPELAPEPTDVVVRKNRYSGFYGTELDAVLRRLGVANLVVTGCTTSVCVESTVRDAMFRDYVPVVLEDCTSEPMSRANHDASLAVIERNLGWVADSEGFLRAIETAAAR</sequence>
<dbReference type="PANTHER" id="PTHR43540">
    <property type="entry name" value="PEROXYUREIDOACRYLATE/UREIDOACRYLATE AMIDOHYDROLASE-RELATED"/>
    <property type="match status" value="1"/>
</dbReference>
<dbReference type="InterPro" id="IPR050272">
    <property type="entry name" value="Isochorismatase-like_hydrls"/>
</dbReference>
<keyword evidence="4" id="KW-1185">Reference proteome</keyword>
<evidence type="ECO:0000256" key="1">
    <source>
        <dbReference type="ARBA" id="ARBA00022801"/>
    </source>
</evidence>
<dbReference type="SUPFAM" id="SSF52499">
    <property type="entry name" value="Isochorismatase-like hydrolases"/>
    <property type="match status" value="1"/>
</dbReference>